<dbReference type="Gene3D" id="6.10.140.1990">
    <property type="match status" value="1"/>
</dbReference>
<dbReference type="NCBIfam" id="TIGR01730">
    <property type="entry name" value="RND_mfp"/>
    <property type="match status" value="1"/>
</dbReference>
<dbReference type="Gene3D" id="2.40.30.170">
    <property type="match status" value="1"/>
</dbReference>
<dbReference type="EMBL" id="CP071060">
    <property type="protein sequence ID" value="QSI79046.1"/>
    <property type="molecule type" value="Genomic_DNA"/>
</dbReference>
<keyword evidence="10" id="KW-1185">Reference proteome</keyword>
<evidence type="ECO:0000259" key="8">
    <source>
        <dbReference type="Pfam" id="PF25954"/>
    </source>
</evidence>
<dbReference type="InterPro" id="IPR058625">
    <property type="entry name" value="MdtA-like_BSH"/>
</dbReference>
<evidence type="ECO:0000259" key="7">
    <source>
        <dbReference type="Pfam" id="PF25917"/>
    </source>
</evidence>
<keyword evidence="6" id="KW-0812">Transmembrane</keyword>
<dbReference type="SUPFAM" id="SSF111369">
    <property type="entry name" value="HlyD-like secretion proteins"/>
    <property type="match status" value="1"/>
</dbReference>
<dbReference type="InterPro" id="IPR006143">
    <property type="entry name" value="RND_pump_MFP"/>
</dbReference>
<dbReference type="InterPro" id="IPR030190">
    <property type="entry name" value="MacA_alpha-hairpin_sf"/>
</dbReference>
<dbReference type="Pfam" id="PF25954">
    <property type="entry name" value="Beta-barrel_RND_2"/>
    <property type="match status" value="1"/>
</dbReference>
<feature type="domain" description="CusB-like beta-barrel" evidence="8">
    <location>
        <begin position="245"/>
        <end position="318"/>
    </location>
</feature>
<evidence type="ECO:0000256" key="1">
    <source>
        <dbReference type="ARBA" id="ARBA00004196"/>
    </source>
</evidence>
<dbReference type="RefSeq" id="WP_206256346.1">
    <property type="nucleotide sequence ID" value="NZ_CP071060.1"/>
</dbReference>
<feature type="transmembrane region" description="Helical" evidence="6">
    <location>
        <begin position="21"/>
        <end position="44"/>
    </location>
</feature>
<dbReference type="PANTHER" id="PTHR32347:SF14">
    <property type="entry name" value="EFFLUX SYSTEM COMPONENT YKNX-RELATED"/>
    <property type="match status" value="1"/>
</dbReference>
<feature type="compositionally biased region" description="Low complexity" evidence="5">
    <location>
        <begin position="365"/>
        <end position="376"/>
    </location>
</feature>
<comment type="similarity">
    <text evidence="2">Belongs to the membrane fusion protein (MFP) (TC 8.A.1) family.</text>
</comment>
<evidence type="ECO:0000256" key="2">
    <source>
        <dbReference type="ARBA" id="ARBA00009477"/>
    </source>
</evidence>
<dbReference type="InterPro" id="IPR058792">
    <property type="entry name" value="Beta-barrel_RND_2"/>
</dbReference>
<proteinExistence type="inferred from homology"/>
<accession>A0ABX7MBH3</accession>
<evidence type="ECO:0000256" key="4">
    <source>
        <dbReference type="SAM" id="Coils"/>
    </source>
</evidence>
<dbReference type="Pfam" id="PF25917">
    <property type="entry name" value="BSH_RND"/>
    <property type="match status" value="1"/>
</dbReference>
<organism evidence="9 10">
    <name type="scientific">Niveibacterium microcysteis</name>
    <dbReference type="NCBI Taxonomy" id="2811415"/>
    <lineage>
        <taxon>Bacteria</taxon>
        <taxon>Pseudomonadati</taxon>
        <taxon>Pseudomonadota</taxon>
        <taxon>Betaproteobacteria</taxon>
        <taxon>Rhodocyclales</taxon>
        <taxon>Rhodocyclaceae</taxon>
        <taxon>Niveibacterium</taxon>
    </lineage>
</organism>
<dbReference type="PANTHER" id="PTHR32347">
    <property type="entry name" value="EFFLUX SYSTEM COMPONENT YKNX-RELATED"/>
    <property type="match status" value="1"/>
</dbReference>
<evidence type="ECO:0000256" key="6">
    <source>
        <dbReference type="SAM" id="Phobius"/>
    </source>
</evidence>
<dbReference type="Gene3D" id="2.40.50.100">
    <property type="match status" value="1"/>
</dbReference>
<protein>
    <submittedName>
        <fullName evidence="9">Efflux RND transporter periplasmic adaptor subunit</fullName>
    </submittedName>
</protein>
<keyword evidence="3 4" id="KW-0175">Coiled coil</keyword>
<keyword evidence="6" id="KW-0472">Membrane</keyword>
<name>A0ABX7MBH3_9RHOO</name>
<comment type="subcellular location">
    <subcellularLocation>
        <location evidence="1">Cell envelope</location>
    </subcellularLocation>
</comment>
<gene>
    <name evidence="9" type="ORF">JY500_10710</name>
</gene>
<dbReference type="InterPro" id="IPR050465">
    <property type="entry name" value="UPF0194_transport"/>
</dbReference>
<feature type="region of interest" description="Disordered" evidence="5">
    <location>
        <begin position="345"/>
        <end position="378"/>
    </location>
</feature>
<evidence type="ECO:0000256" key="5">
    <source>
        <dbReference type="SAM" id="MobiDB-lite"/>
    </source>
</evidence>
<dbReference type="Proteomes" id="UP000663570">
    <property type="component" value="Chromosome"/>
</dbReference>
<feature type="domain" description="Multidrug resistance protein MdtA-like barrel-sandwich hybrid" evidence="7">
    <location>
        <begin position="76"/>
        <end position="231"/>
    </location>
</feature>
<sequence length="430" mass="45669">MVDTRKILHIAAKDGAWSRRRVIVVAAIALVVLGAIGFGIRALVAGNGAPKFNTVAVKRGDLVVTVTATGKLEPTNQVTVGSELSGTVAQVLVDTNDRVRKGQTLAVLDISKLRDQTEKARAVLAAARAKLEQAQATQVESEATLARQEEVAKLSGGKVPAKSELDTARATAARARADVASARASVAETEAALRTNETDLGKAAIRSPIDGVVLTRKIDPGQTVAASFTAPELFVLAEDLAQMRLKVDVAEADVGKVHDDQPASFTVDAWPDRNYAAKVTKVQYGSTLVENVVSYKTELQVSNKDLTLRPGMTATADIRIAERKGVLLVPGTALRFKPRTEAAATEGGGLLSSLIPKPPRPPRPAANAASRNRPLAQGSEQTLWVLRDERPQPIKVTVGLTDGRMVEVSGTGIEDGLEVITEQRAETRKK</sequence>
<evidence type="ECO:0000256" key="3">
    <source>
        <dbReference type="ARBA" id="ARBA00023054"/>
    </source>
</evidence>
<feature type="coiled-coil region" evidence="4">
    <location>
        <begin position="110"/>
        <end position="151"/>
    </location>
</feature>
<evidence type="ECO:0000313" key="9">
    <source>
        <dbReference type="EMBL" id="QSI79046.1"/>
    </source>
</evidence>
<reference evidence="9 10" key="1">
    <citation type="submission" date="2021-02" db="EMBL/GenBank/DDBJ databases">
        <title>Niveibacterium changnyeongensis HC41.</title>
        <authorList>
            <person name="Kang M."/>
        </authorList>
    </citation>
    <scope>NUCLEOTIDE SEQUENCE [LARGE SCALE GENOMIC DNA]</scope>
    <source>
        <strain evidence="9 10">HC41</strain>
    </source>
</reference>
<keyword evidence="6" id="KW-1133">Transmembrane helix</keyword>
<evidence type="ECO:0000313" key="10">
    <source>
        <dbReference type="Proteomes" id="UP000663570"/>
    </source>
</evidence>